<name>A0A803YQ18_MELGA</name>
<evidence type="ECO:0000313" key="2">
    <source>
        <dbReference type="Ensembl" id="ENSMGAP00000033866.1"/>
    </source>
</evidence>
<dbReference type="Ensembl" id="ENSMGAT00000032852.1">
    <property type="protein sequence ID" value="ENSMGAP00000033866.1"/>
    <property type="gene ID" value="ENSMGAG00000018153.1"/>
</dbReference>
<dbReference type="Gene3D" id="3.30.460.10">
    <property type="entry name" value="Beta Polymerase, domain 2"/>
    <property type="match status" value="1"/>
</dbReference>
<dbReference type="PANTHER" id="PTHR10682:SF6">
    <property type="entry name" value="POLY(A) POLYMERASE GAMMA"/>
    <property type="match status" value="1"/>
</dbReference>
<dbReference type="GeneTree" id="ENSGT00940000156467"/>
<protein>
    <recommendedName>
        <fullName evidence="1">Poly(A) polymerase nucleotidyltransferase domain-containing protein</fullName>
    </recommendedName>
</protein>
<dbReference type="GO" id="GO:0005634">
    <property type="term" value="C:nucleus"/>
    <property type="evidence" value="ECO:0007669"/>
    <property type="project" value="TreeGrafter"/>
</dbReference>
<reference evidence="2" key="2">
    <citation type="submission" date="2025-08" db="UniProtKB">
        <authorList>
            <consortium name="Ensembl"/>
        </authorList>
    </citation>
    <scope>IDENTIFICATION</scope>
</reference>
<dbReference type="SUPFAM" id="SSF81301">
    <property type="entry name" value="Nucleotidyltransferase"/>
    <property type="match status" value="1"/>
</dbReference>
<dbReference type="AlphaFoldDB" id="A0A803YQ18"/>
<feature type="domain" description="Poly(A) polymerase nucleotidyltransferase" evidence="1">
    <location>
        <begin position="16"/>
        <end position="148"/>
    </location>
</feature>
<evidence type="ECO:0000313" key="3">
    <source>
        <dbReference type="Proteomes" id="UP000001645"/>
    </source>
</evidence>
<dbReference type="InterPro" id="IPR043519">
    <property type="entry name" value="NT_sf"/>
</dbReference>
<dbReference type="CDD" id="cd05402">
    <property type="entry name" value="NT_PAP_TUTase"/>
    <property type="match status" value="1"/>
</dbReference>
<dbReference type="Proteomes" id="UP000001645">
    <property type="component" value="Chromosome 2"/>
</dbReference>
<organism evidence="2 3">
    <name type="scientific">Meleagris gallopavo</name>
    <name type="common">Wild turkey</name>
    <dbReference type="NCBI Taxonomy" id="9103"/>
    <lineage>
        <taxon>Eukaryota</taxon>
        <taxon>Metazoa</taxon>
        <taxon>Chordata</taxon>
        <taxon>Craniata</taxon>
        <taxon>Vertebrata</taxon>
        <taxon>Euteleostomi</taxon>
        <taxon>Archelosauria</taxon>
        <taxon>Archosauria</taxon>
        <taxon>Dinosauria</taxon>
        <taxon>Saurischia</taxon>
        <taxon>Theropoda</taxon>
        <taxon>Coelurosauria</taxon>
        <taxon>Aves</taxon>
        <taxon>Neognathae</taxon>
        <taxon>Galloanserae</taxon>
        <taxon>Galliformes</taxon>
        <taxon>Phasianidae</taxon>
        <taxon>Meleagridinae</taxon>
        <taxon>Meleagris</taxon>
    </lineage>
</organism>
<accession>A0A803YQ18</accession>
<evidence type="ECO:0000259" key="1">
    <source>
        <dbReference type="Pfam" id="PF20750"/>
    </source>
</evidence>
<reference evidence="2 3" key="1">
    <citation type="journal article" date="2010" name="PLoS Biol.">
        <title>Multi-platform next-generation sequencing of the domestic turkey (Meleagris gallopavo): genome assembly and analysis.</title>
        <authorList>
            <person name="Dalloul R.A."/>
            <person name="Long J.A."/>
            <person name="Zimin A.V."/>
            <person name="Aslam L."/>
            <person name="Beal K."/>
            <person name="Blomberg L.A."/>
            <person name="Bouffard P."/>
            <person name="Burt D.W."/>
            <person name="Crasta O."/>
            <person name="Crooijmans R.P."/>
            <person name="Cooper K."/>
            <person name="Coulombe R.A."/>
            <person name="De S."/>
            <person name="Delany M.E."/>
            <person name="Dodgson J.B."/>
            <person name="Dong J.J."/>
            <person name="Evans C."/>
            <person name="Frederickson K.M."/>
            <person name="Flicek P."/>
            <person name="Florea L."/>
            <person name="Folkerts O."/>
            <person name="Groenen M.A."/>
            <person name="Harkins T.T."/>
            <person name="Herrero J."/>
            <person name="Hoffmann S."/>
            <person name="Megens H.J."/>
            <person name="Jiang A."/>
            <person name="de Jong P."/>
            <person name="Kaiser P."/>
            <person name="Kim H."/>
            <person name="Kim K.W."/>
            <person name="Kim S."/>
            <person name="Langenberger D."/>
            <person name="Lee M.K."/>
            <person name="Lee T."/>
            <person name="Mane S."/>
            <person name="Marcais G."/>
            <person name="Marz M."/>
            <person name="McElroy A.P."/>
            <person name="Modise T."/>
            <person name="Nefedov M."/>
            <person name="Notredame C."/>
            <person name="Paton I.R."/>
            <person name="Payne W.S."/>
            <person name="Pertea G."/>
            <person name="Prickett D."/>
            <person name="Puiu D."/>
            <person name="Qioa D."/>
            <person name="Raineri E."/>
            <person name="Ruffier M."/>
            <person name="Salzberg S.L."/>
            <person name="Schatz M.C."/>
            <person name="Scheuring C."/>
            <person name="Schmidt C.J."/>
            <person name="Schroeder S."/>
            <person name="Searle S.M."/>
            <person name="Smith E.J."/>
            <person name="Smith J."/>
            <person name="Sonstegard T.S."/>
            <person name="Stadler P.F."/>
            <person name="Tafer H."/>
            <person name="Tu Z.J."/>
            <person name="Van Tassell C.P."/>
            <person name="Vilella A.J."/>
            <person name="Williams K.P."/>
            <person name="Yorke J.A."/>
            <person name="Zhang L."/>
            <person name="Zhang H.B."/>
            <person name="Zhang X."/>
            <person name="Zhang Y."/>
            <person name="Reed K.M."/>
        </authorList>
    </citation>
    <scope>NUCLEOTIDE SEQUENCE [LARGE SCALE GENOMIC DNA]</scope>
</reference>
<dbReference type="InParanoid" id="A0A803YQ18"/>
<keyword evidence="3" id="KW-1185">Reference proteome</keyword>
<dbReference type="Pfam" id="PF20750">
    <property type="entry name" value="PAP_NTPase"/>
    <property type="match status" value="1"/>
</dbReference>
<proteinExistence type="predicted"/>
<dbReference type="InterPro" id="IPR048840">
    <property type="entry name" value="PolA_pol_NTPase"/>
</dbReference>
<sequence>YPFKVSRNNQPHRHYGVTSPISLAPPKDIDYIHTQKLVEVMESFGVFEDEEELNHRLVVLCKLNNLVKEWIFELGESKNLPPSVVENVGGRIFTFGSYRLGVHTKGADIDALCVAPRHVERSDFFQSFFEKLKHQEEIKNLRVSKLFLVDGYFFIELDLLQYFQIICLLFWVLSLRFSSSDACGQLYIKLIGADVSVCKYTTLLLCKITSRMLHVLHIELNS</sequence>
<dbReference type="GO" id="GO:1990817">
    <property type="term" value="F:poly(A) RNA polymerase activity"/>
    <property type="evidence" value="ECO:0007669"/>
    <property type="project" value="TreeGrafter"/>
</dbReference>
<dbReference type="PANTHER" id="PTHR10682">
    <property type="entry name" value="POLY A POLYMERASE"/>
    <property type="match status" value="1"/>
</dbReference>
<reference evidence="2" key="3">
    <citation type="submission" date="2025-09" db="UniProtKB">
        <authorList>
            <consortium name="Ensembl"/>
        </authorList>
    </citation>
    <scope>IDENTIFICATION</scope>
</reference>